<evidence type="ECO:0000313" key="16">
    <source>
        <dbReference type="EMBL" id="QGQ95714.1"/>
    </source>
</evidence>
<feature type="binding site" evidence="14">
    <location>
        <position position="1151"/>
    </location>
    <ligand>
        <name>[4Fe-4S] cluster</name>
        <dbReference type="ChEBI" id="CHEBI:49883"/>
    </ligand>
</feature>
<evidence type="ECO:0000256" key="2">
    <source>
        <dbReference type="ARBA" id="ARBA00022722"/>
    </source>
</evidence>
<dbReference type="InterPro" id="IPR027417">
    <property type="entry name" value="P-loop_NTPase"/>
</dbReference>
<dbReference type="GO" id="GO:0005524">
    <property type="term" value="F:ATP binding"/>
    <property type="evidence" value="ECO:0007669"/>
    <property type="project" value="UniProtKB-UniRule"/>
</dbReference>
<evidence type="ECO:0000256" key="5">
    <source>
        <dbReference type="ARBA" id="ARBA00022763"/>
    </source>
</evidence>
<dbReference type="GO" id="GO:0000724">
    <property type="term" value="P:double-strand break repair via homologous recombination"/>
    <property type="evidence" value="ECO:0007669"/>
    <property type="project" value="UniProtKB-UniRule"/>
</dbReference>
<dbReference type="GO" id="GO:0003690">
    <property type="term" value="F:double-stranded DNA binding"/>
    <property type="evidence" value="ECO:0007669"/>
    <property type="project" value="UniProtKB-UniRule"/>
</dbReference>
<dbReference type="InterPro" id="IPR011604">
    <property type="entry name" value="PDDEXK-like_dom_sf"/>
</dbReference>
<reference evidence="17" key="1">
    <citation type="submission" date="2018-11" db="EMBL/GenBank/DDBJ databases">
        <title>Complete genome sequence of Paenibacillus sp. ML311-T8.</title>
        <authorList>
            <person name="Nam Y.-D."/>
            <person name="Kang J."/>
            <person name="Chung W.-H."/>
            <person name="Park Y.S."/>
        </authorList>
    </citation>
    <scope>NUCLEOTIDE SEQUENCE [LARGE SCALE GENOMIC DNA]</scope>
    <source>
        <strain evidence="17">ML311-T8</strain>
    </source>
</reference>
<proteinExistence type="inferred from homology"/>
<dbReference type="SUPFAM" id="SSF52540">
    <property type="entry name" value="P-loop containing nucleoside triphosphate hydrolases"/>
    <property type="match status" value="1"/>
</dbReference>
<comment type="cofactor">
    <cofactor evidence="14">
        <name>[4Fe-4S] cluster</name>
        <dbReference type="ChEBI" id="CHEBI:49883"/>
    </cofactor>
    <text evidence="14">Binds 1 [4Fe-4S] cluster.</text>
</comment>
<dbReference type="OrthoDB" id="9758506at2"/>
<feature type="binding site" evidence="14">
    <location>
        <position position="820"/>
    </location>
    <ligand>
        <name>[4Fe-4S] cluster</name>
        <dbReference type="ChEBI" id="CHEBI:49883"/>
    </ligand>
</feature>
<dbReference type="GO" id="GO:0008409">
    <property type="term" value="F:5'-3' exonuclease activity"/>
    <property type="evidence" value="ECO:0007669"/>
    <property type="project" value="UniProtKB-UniRule"/>
</dbReference>
<keyword evidence="7 14" id="KW-0347">Helicase</keyword>
<dbReference type="PANTHER" id="PTHR30591:SF1">
    <property type="entry name" value="RECBCD ENZYME SUBUNIT RECC"/>
    <property type="match status" value="1"/>
</dbReference>
<dbReference type="HAMAP" id="MF_01452">
    <property type="entry name" value="AddB_type1"/>
    <property type="match status" value="1"/>
</dbReference>
<dbReference type="AlphaFoldDB" id="A0A6B8RIZ6"/>
<keyword evidence="13 14" id="KW-0234">DNA repair</keyword>
<dbReference type="GO" id="GO:0046872">
    <property type="term" value="F:metal ion binding"/>
    <property type="evidence" value="ECO:0007669"/>
    <property type="project" value="UniProtKB-KW"/>
</dbReference>
<keyword evidence="5 14" id="KW-0227">DNA damage</keyword>
<dbReference type="Gene3D" id="3.40.50.300">
    <property type="entry name" value="P-loop containing nucleotide triphosphate hydrolases"/>
    <property type="match status" value="4"/>
</dbReference>
<dbReference type="InterPro" id="IPR038726">
    <property type="entry name" value="PDDEXK_AddAB-type"/>
</dbReference>
<comment type="function">
    <text evidence="14">The heterodimer acts as both an ATP-dependent DNA helicase and an ATP-dependent, dual-direction single-stranded exonuclease. Recognizes the chi site generating a DNA molecule suitable for the initiation of homologous recombination. The AddB subunit has 5' -&gt; 3' nuclease activity but not helicase activity.</text>
</comment>
<evidence type="ECO:0000256" key="3">
    <source>
        <dbReference type="ARBA" id="ARBA00022723"/>
    </source>
</evidence>
<evidence type="ECO:0000256" key="7">
    <source>
        <dbReference type="ARBA" id="ARBA00022806"/>
    </source>
</evidence>
<keyword evidence="6 14" id="KW-0378">Hydrolase</keyword>
<dbReference type="GO" id="GO:0004386">
    <property type="term" value="F:helicase activity"/>
    <property type="evidence" value="ECO:0007669"/>
    <property type="project" value="UniProtKB-KW"/>
</dbReference>
<evidence type="ECO:0000256" key="8">
    <source>
        <dbReference type="ARBA" id="ARBA00022839"/>
    </source>
</evidence>
<dbReference type="Gene3D" id="6.10.140.1030">
    <property type="match status" value="1"/>
</dbReference>
<feature type="binding site" evidence="14">
    <location>
        <position position="1142"/>
    </location>
    <ligand>
        <name>[4Fe-4S] cluster</name>
        <dbReference type="ChEBI" id="CHEBI:49883"/>
    </ligand>
</feature>
<feature type="domain" description="UvrD-like helicase C-terminal" evidence="15">
    <location>
        <begin position="286"/>
        <end position="603"/>
    </location>
</feature>
<evidence type="ECO:0000256" key="4">
    <source>
        <dbReference type="ARBA" id="ARBA00022741"/>
    </source>
</evidence>
<evidence type="ECO:0000256" key="14">
    <source>
        <dbReference type="HAMAP-Rule" id="MF_01452"/>
    </source>
</evidence>
<dbReference type="PROSITE" id="PS51217">
    <property type="entry name" value="UVRD_HELICASE_CTER"/>
    <property type="match status" value="1"/>
</dbReference>
<dbReference type="InterPro" id="IPR014140">
    <property type="entry name" value="DNA_helicase_suAddB"/>
</dbReference>
<dbReference type="InterPro" id="IPR014017">
    <property type="entry name" value="DNA_helicase_UvrD-like_C"/>
</dbReference>
<dbReference type="Gene3D" id="3.90.320.10">
    <property type="match status" value="1"/>
</dbReference>
<evidence type="ECO:0000256" key="13">
    <source>
        <dbReference type="ARBA" id="ARBA00023204"/>
    </source>
</evidence>
<evidence type="ECO:0000256" key="11">
    <source>
        <dbReference type="ARBA" id="ARBA00023014"/>
    </source>
</evidence>
<keyword evidence="9 14" id="KW-0067">ATP-binding</keyword>
<evidence type="ECO:0000259" key="15">
    <source>
        <dbReference type="PROSITE" id="PS51217"/>
    </source>
</evidence>
<dbReference type="Proteomes" id="UP000426246">
    <property type="component" value="Chromosome"/>
</dbReference>
<keyword evidence="8 14" id="KW-0269">Exonuclease</keyword>
<comment type="cofactor">
    <cofactor evidence="14">
        <name>Mg(2+)</name>
        <dbReference type="ChEBI" id="CHEBI:18420"/>
    </cofactor>
</comment>
<dbReference type="GO" id="GO:0051539">
    <property type="term" value="F:4 iron, 4 sulfur cluster binding"/>
    <property type="evidence" value="ECO:0007669"/>
    <property type="project" value="UniProtKB-KW"/>
</dbReference>
<feature type="binding site" evidence="14">
    <location>
        <position position="1145"/>
    </location>
    <ligand>
        <name>[4Fe-4S] cluster</name>
        <dbReference type="ChEBI" id="CHEBI:49883"/>
    </ligand>
</feature>
<protein>
    <recommendedName>
        <fullName evidence="14">ATP-dependent helicase/deoxyribonuclease subunit B</fullName>
        <ecNumber evidence="14">3.1.-.-</ecNumber>
    </recommendedName>
    <alternativeName>
        <fullName evidence="14">ATP-dependent helicase/nuclease subunit AddB</fullName>
    </alternativeName>
</protein>
<evidence type="ECO:0000256" key="12">
    <source>
        <dbReference type="ARBA" id="ARBA00023125"/>
    </source>
</evidence>
<dbReference type="EMBL" id="CP034235">
    <property type="protein sequence ID" value="QGQ95714.1"/>
    <property type="molecule type" value="Genomic_DNA"/>
</dbReference>
<organism evidence="16 17">
    <name type="scientific">Paenibacillus psychroresistens</name>
    <dbReference type="NCBI Taxonomy" id="1778678"/>
    <lineage>
        <taxon>Bacteria</taxon>
        <taxon>Bacillati</taxon>
        <taxon>Bacillota</taxon>
        <taxon>Bacilli</taxon>
        <taxon>Bacillales</taxon>
        <taxon>Paenibacillaceae</taxon>
        <taxon>Paenibacillus</taxon>
    </lineage>
</organism>
<comment type="similarity">
    <text evidence="14">Belongs to the helicase family. AddB/RexB type 1 subfamily.</text>
</comment>
<keyword evidence="4 14" id="KW-0547">Nucleotide-binding</keyword>
<dbReference type="KEGG" id="ppsc:EHS13_12895"/>
<dbReference type="RefSeq" id="WP_155700751.1">
    <property type="nucleotide sequence ID" value="NZ_CP034235.1"/>
</dbReference>
<keyword evidence="11 14" id="KW-0411">Iron-sulfur</keyword>
<dbReference type="InterPro" id="IPR049035">
    <property type="entry name" value="ADDB_N"/>
</dbReference>
<keyword evidence="3 14" id="KW-0479">Metal-binding</keyword>
<accession>A0A6B8RIZ6</accession>
<name>A0A6B8RIZ6_9BACL</name>
<evidence type="ECO:0000256" key="10">
    <source>
        <dbReference type="ARBA" id="ARBA00023004"/>
    </source>
</evidence>
<dbReference type="NCBIfam" id="TIGR02773">
    <property type="entry name" value="addB_Gpos"/>
    <property type="match status" value="1"/>
</dbReference>
<gene>
    <name evidence="14 16" type="primary">addB</name>
    <name evidence="16" type="ORF">EHS13_12895</name>
</gene>
<keyword evidence="1 14" id="KW-0004">4Fe-4S</keyword>
<evidence type="ECO:0000256" key="1">
    <source>
        <dbReference type="ARBA" id="ARBA00022485"/>
    </source>
</evidence>
<keyword evidence="12 14" id="KW-0238">DNA-binding</keyword>
<evidence type="ECO:0000256" key="6">
    <source>
        <dbReference type="ARBA" id="ARBA00022801"/>
    </source>
</evidence>
<comment type="miscellaneous">
    <text evidence="14">Despite having conserved helicase domains, this subunit does not have helicase activity.</text>
</comment>
<evidence type="ECO:0000256" key="9">
    <source>
        <dbReference type="ARBA" id="ARBA00022840"/>
    </source>
</evidence>
<comment type="subunit">
    <text evidence="14">Heterodimer of AddA and AddB.</text>
</comment>
<dbReference type="EC" id="3.1.-.-" evidence="14"/>
<sequence>MAIRFIIGRAGSGKSRRCLDEIRQQLADNPQGNPLILLVPEQATFQAEVALVSTPGLSGIIRAQVLSFRRLAWRVMQETGDTAKLPIDDIGKIMLLQRILHKHDAELKLFQSSQEKMGFLERLNAFFSELKRYCITADVLKDYYAKKIISKEIEGSTSLLADKLHDLLVLYSEFEKLLALQYLDGEDYLANLAKQLQKSTGVCEADLWIDGFFGFTPQEQEAVLQCMRYCRSVTITLCLDRAYSVGERPDELNLFHPTAVTMVRLQEQLEALGMFTNEVVVLGENELPRFRKSPMLAHLERNYEQRLSPRRKHYPAVAEEALNESIHLYAAVHRRAEVEGAAREIRRVVREKHLRWRDIAVRVRNIEAYGDLLASVFDDYSIPYFFDQKSTMMFHPLVEFIRSALEVVLHNWQSDAVFRCVKTDFLLPLNKESSGIVDRKAMDELENYVLAYGIQGYRWLEAKSWEIRRFNSLEDEEATAKDEDTLALKRIQASSQLIIKPLSQLQQRMKQSETLQQRTEALYTMLSDSGVPERLQQWGDEALAAGNPQKAREHSQVWDHVMNMLDQMVEMMGAEEVSLELFVQLLDAGLESIRLALVPPSLDQILIGSIDRTRTAQVKIAFVLGVNDGVLPQRMNEDGLISENERELLSELGLHLADGSRRKLLDEQFLIYTVLCAPSDYLWLSYPLADEEGKSLLPSEIIKQVKSLFPLMQERLLLAGPEGSLSEQAQMSFIAQPERALSYLTVQMKLALRGAEIAPLWWHIYNWFAVQADWRDKLQRMMRSLLFTNSEPALAETTRVQLYGDHLRASVSRMERFVACPFSQFVSHGLRLQERRIYRLEAPDIGQLYHAALNALVKDMQQEGVLWGMLSLEQLTERASLIIDRLTPRLQSEILLSSARYRYIAFKLKNIIGRAAVMLAEHVRRGAFVPVELELGFGPGQTLPALSFQLNNGFAMDIIGRIDRVDRAEGAEGALLRIIDYKSSSTSLKLAEVYHGLSLQMLTYLDVVITHAERWIGQKAIPAGVLYFHVHNPMIQSKNALQSEEVEKELKKRFKTRGLVLAETEAIGFMDHDLSGGSGRSSIIPVALKNDGSFYKNASVATRAEWSLLQSHVRQTIRVIGTRITNGEVSVEPYRMGEQIACTFCNYKSICEFDPLFAGNDYRIIQPRSNEQVWQAMALDIAGESVMDIPLKQKGVQ</sequence>
<keyword evidence="17" id="KW-1185">Reference proteome</keyword>
<dbReference type="PANTHER" id="PTHR30591">
    <property type="entry name" value="RECBCD ENZYME SUBUNIT RECC"/>
    <property type="match status" value="1"/>
</dbReference>
<keyword evidence="10 14" id="KW-0408">Iron</keyword>
<keyword evidence="2 14" id="KW-0540">Nuclease</keyword>
<dbReference type="Pfam" id="PF21445">
    <property type="entry name" value="ADDB_N"/>
    <property type="match status" value="1"/>
</dbReference>
<evidence type="ECO:0000313" key="17">
    <source>
        <dbReference type="Proteomes" id="UP000426246"/>
    </source>
</evidence>
<dbReference type="Pfam" id="PF12705">
    <property type="entry name" value="PDDEXK_1"/>
    <property type="match status" value="1"/>
</dbReference>